<organism evidence="14 15">
    <name type="scientific">Thamnophis sirtalis</name>
    <dbReference type="NCBI Taxonomy" id="35019"/>
    <lineage>
        <taxon>Eukaryota</taxon>
        <taxon>Metazoa</taxon>
        <taxon>Chordata</taxon>
        <taxon>Craniata</taxon>
        <taxon>Vertebrata</taxon>
        <taxon>Euteleostomi</taxon>
        <taxon>Lepidosauria</taxon>
        <taxon>Squamata</taxon>
        <taxon>Bifurcata</taxon>
        <taxon>Unidentata</taxon>
        <taxon>Episquamata</taxon>
        <taxon>Toxicofera</taxon>
        <taxon>Serpentes</taxon>
        <taxon>Colubroidea</taxon>
        <taxon>Colubridae</taxon>
        <taxon>Natricinae</taxon>
        <taxon>Thamnophis</taxon>
    </lineage>
</organism>
<keyword evidence="12" id="KW-0325">Glycoprotein</keyword>
<dbReference type="OrthoDB" id="125363at2759"/>
<dbReference type="GO" id="GO:0030334">
    <property type="term" value="P:regulation of cell migration"/>
    <property type="evidence" value="ECO:0007669"/>
    <property type="project" value="TreeGrafter"/>
</dbReference>
<protein>
    <submittedName>
        <fullName evidence="15">Plexin-D1-like</fullName>
    </submittedName>
</protein>
<dbReference type="GO" id="GO:0007162">
    <property type="term" value="P:negative regulation of cell adhesion"/>
    <property type="evidence" value="ECO:0007669"/>
    <property type="project" value="TreeGrafter"/>
</dbReference>
<dbReference type="RefSeq" id="XP_013926482.1">
    <property type="nucleotide sequence ID" value="XM_014071007.1"/>
</dbReference>
<comment type="similarity">
    <text evidence="2">Belongs to the plexin family.</text>
</comment>
<keyword evidence="14" id="KW-1185">Reference proteome</keyword>
<feature type="non-terminal residue" evidence="15">
    <location>
        <position position="268"/>
    </location>
</feature>
<keyword evidence="7" id="KW-0677">Repeat</keyword>
<proteinExistence type="inferred from homology"/>
<evidence type="ECO:0000256" key="12">
    <source>
        <dbReference type="ARBA" id="ARBA00023180"/>
    </source>
</evidence>
<dbReference type="GeneID" id="106552676"/>
<dbReference type="GO" id="GO:0008360">
    <property type="term" value="P:regulation of cell shape"/>
    <property type="evidence" value="ECO:0007669"/>
    <property type="project" value="TreeGrafter"/>
</dbReference>
<evidence type="ECO:0000256" key="7">
    <source>
        <dbReference type="ARBA" id="ARBA00022737"/>
    </source>
</evidence>
<dbReference type="PANTHER" id="PTHR22625:SF7">
    <property type="entry name" value="PLEXIN-D1"/>
    <property type="match status" value="1"/>
</dbReference>
<dbReference type="InterPro" id="IPR002165">
    <property type="entry name" value="Plexin_repeat"/>
</dbReference>
<dbReference type="Pfam" id="PF17960">
    <property type="entry name" value="TIG_plexin"/>
    <property type="match status" value="1"/>
</dbReference>
<dbReference type="InterPro" id="IPR041019">
    <property type="entry name" value="TIG1_plexin"/>
</dbReference>
<evidence type="ECO:0000259" key="13">
    <source>
        <dbReference type="SMART" id="SM00423"/>
    </source>
</evidence>
<dbReference type="GO" id="GO:0048731">
    <property type="term" value="P:system development"/>
    <property type="evidence" value="ECO:0007669"/>
    <property type="project" value="UniProtKB-ARBA"/>
</dbReference>
<keyword evidence="11" id="KW-0675">Receptor</keyword>
<reference evidence="15" key="1">
    <citation type="submission" date="2025-08" db="UniProtKB">
        <authorList>
            <consortium name="RefSeq"/>
        </authorList>
    </citation>
    <scope>IDENTIFICATION</scope>
    <source>
        <tissue evidence="15">Skeletal muscle</tissue>
    </source>
</reference>
<dbReference type="Proteomes" id="UP000504617">
    <property type="component" value="Unplaced"/>
</dbReference>
<evidence type="ECO:0000256" key="5">
    <source>
        <dbReference type="ARBA" id="ARBA00022692"/>
    </source>
</evidence>
<dbReference type="GO" id="GO:0120025">
    <property type="term" value="C:plasma membrane bounded cell projection"/>
    <property type="evidence" value="ECO:0007669"/>
    <property type="project" value="UniProtKB-ARBA"/>
</dbReference>
<dbReference type="GO" id="GO:0017154">
    <property type="term" value="F:semaphorin receptor activity"/>
    <property type="evidence" value="ECO:0007669"/>
    <property type="project" value="InterPro"/>
</dbReference>
<dbReference type="SMART" id="SM00423">
    <property type="entry name" value="PSI"/>
    <property type="match status" value="2"/>
</dbReference>
<keyword evidence="3" id="KW-0217">Developmental protein</keyword>
<evidence type="ECO:0000256" key="2">
    <source>
        <dbReference type="ARBA" id="ARBA00010297"/>
    </source>
</evidence>
<dbReference type="AlphaFoldDB" id="A0A6I9YQB6"/>
<evidence type="ECO:0000256" key="9">
    <source>
        <dbReference type="ARBA" id="ARBA00023136"/>
    </source>
</evidence>
<dbReference type="InterPro" id="IPR031148">
    <property type="entry name" value="Plexin"/>
</dbReference>
<dbReference type="GO" id="GO:0002116">
    <property type="term" value="C:semaphorin receptor complex"/>
    <property type="evidence" value="ECO:0007669"/>
    <property type="project" value="TreeGrafter"/>
</dbReference>
<keyword evidence="5" id="KW-0812">Transmembrane</keyword>
<evidence type="ECO:0000256" key="8">
    <source>
        <dbReference type="ARBA" id="ARBA00022989"/>
    </source>
</evidence>
<evidence type="ECO:0000256" key="10">
    <source>
        <dbReference type="ARBA" id="ARBA00023157"/>
    </source>
</evidence>
<dbReference type="GO" id="GO:0005886">
    <property type="term" value="C:plasma membrane"/>
    <property type="evidence" value="ECO:0007669"/>
    <property type="project" value="UniProtKB-SubCell"/>
</dbReference>
<accession>A0A6I9YQB6</accession>
<dbReference type="KEGG" id="tsr:106552676"/>
<dbReference type="Gene3D" id="2.130.10.10">
    <property type="entry name" value="YVTN repeat-like/Quinoprotein amine dehydrogenase"/>
    <property type="match status" value="1"/>
</dbReference>
<evidence type="ECO:0000313" key="15">
    <source>
        <dbReference type="RefSeq" id="XP_013926482.1"/>
    </source>
</evidence>
<evidence type="ECO:0000256" key="1">
    <source>
        <dbReference type="ARBA" id="ARBA00004162"/>
    </source>
</evidence>
<evidence type="ECO:0000256" key="4">
    <source>
        <dbReference type="ARBA" id="ARBA00022475"/>
    </source>
</evidence>
<dbReference type="Pfam" id="PF24479">
    <property type="entry name" value="PSI_PlexinA-B"/>
    <property type="match status" value="1"/>
</dbReference>
<dbReference type="GO" id="GO:0043542">
    <property type="term" value="P:endothelial cell migration"/>
    <property type="evidence" value="ECO:0007669"/>
    <property type="project" value="TreeGrafter"/>
</dbReference>
<dbReference type="SUPFAM" id="SSF101912">
    <property type="entry name" value="Sema domain"/>
    <property type="match status" value="1"/>
</dbReference>
<dbReference type="InterPro" id="IPR036352">
    <property type="entry name" value="Semap_dom_sf"/>
</dbReference>
<dbReference type="InterPro" id="IPR013783">
    <property type="entry name" value="Ig-like_fold"/>
</dbReference>
<keyword evidence="8" id="KW-1133">Transmembrane helix</keyword>
<evidence type="ECO:0000256" key="11">
    <source>
        <dbReference type="ARBA" id="ARBA00023170"/>
    </source>
</evidence>
<keyword evidence="9" id="KW-0472">Membrane</keyword>
<evidence type="ECO:0000256" key="6">
    <source>
        <dbReference type="ARBA" id="ARBA00022729"/>
    </source>
</evidence>
<dbReference type="FunFam" id="2.60.40.10:FF:000728">
    <property type="entry name" value="Plexin D1"/>
    <property type="match status" value="1"/>
</dbReference>
<keyword evidence="4" id="KW-1003">Cell membrane</keyword>
<keyword evidence="6" id="KW-0732">Signal</keyword>
<dbReference type="Gene3D" id="2.60.40.10">
    <property type="entry name" value="Immunoglobulins"/>
    <property type="match status" value="1"/>
</dbReference>
<dbReference type="InterPro" id="IPR015943">
    <property type="entry name" value="WD40/YVTN_repeat-like_dom_sf"/>
</dbReference>
<dbReference type="Pfam" id="PF01437">
    <property type="entry name" value="PSI"/>
    <property type="match status" value="1"/>
</dbReference>
<comment type="subcellular location">
    <subcellularLocation>
        <location evidence="1">Cell membrane</location>
        <topology evidence="1">Single-pass membrane protein</topology>
    </subcellularLocation>
</comment>
<dbReference type="GO" id="GO:0009653">
    <property type="term" value="P:anatomical structure morphogenesis"/>
    <property type="evidence" value="ECO:0007669"/>
    <property type="project" value="UniProtKB-ARBA"/>
</dbReference>
<evidence type="ECO:0000313" key="14">
    <source>
        <dbReference type="Proteomes" id="UP000504617"/>
    </source>
</evidence>
<feature type="domain" description="PSI" evidence="13">
    <location>
        <begin position="222"/>
        <end position="262"/>
    </location>
</feature>
<keyword evidence="10" id="KW-1015">Disulfide bond</keyword>
<dbReference type="SUPFAM" id="SSF103575">
    <property type="entry name" value="Plexin repeat"/>
    <property type="match status" value="1"/>
</dbReference>
<dbReference type="PANTHER" id="PTHR22625">
    <property type="entry name" value="PLEXIN"/>
    <property type="match status" value="1"/>
</dbReference>
<dbReference type="GO" id="GO:0050772">
    <property type="term" value="P:positive regulation of axonogenesis"/>
    <property type="evidence" value="ECO:0007669"/>
    <property type="project" value="TreeGrafter"/>
</dbReference>
<dbReference type="InterPro" id="IPR016201">
    <property type="entry name" value="PSI"/>
</dbReference>
<gene>
    <name evidence="15" type="primary">LOC106552676</name>
</gene>
<sequence>MALSAALLSASKERELEMINLNSSMEVISRESIMVAYSEPVHPIMQFDPSDSSYLYLMTSHQIARVKVAACDQYTKCTDCLAAADAYCGWCTLETRCSLQHECAHSEESYFWISANEGVQQCPSMTTMPSEINIENENEGMIIQINGNIPNMNGMEIACNYGNNIQTTAKIHPQSHNQVIYCSFLPRESYPAFPLNQDHVIIQTAVQVNGKNIVWANFTIYDCKRTGNIYPKTACISCLSAKWKCYWCPRRSSCVSNVTECENSVQIT</sequence>
<name>A0A6I9YQB6_9SAUR</name>
<evidence type="ECO:0000256" key="3">
    <source>
        <dbReference type="ARBA" id="ARBA00022473"/>
    </source>
</evidence>
<feature type="domain" description="PSI" evidence="13">
    <location>
        <begin position="70"/>
        <end position="123"/>
    </location>
</feature>